<dbReference type="SUPFAM" id="SSF50151">
    <property type="entry name" value="SacY-like RNA-binding domain"/>
    <property type="match status" value="1"/>
</dbReference>
<evidence type="ECO:0000256" key="1">
    <source>
        <dbReference type="ARBA" id="ARBA00022737"/>
    </source>
</evidence>
<dbReference type="OrthoDB" id="9813552at2"/>
<organism evidence="3 4">
    <name type="scientific">Paenibacillus xylanivorans</name>
    <dbReference type="NCBI Taxonomy" id="1705561"/>
    <lineage>
        <taxon>Bacteria</taxon>
        <taxon>Bacillati</taxon>
        <taxon>Bacillota</taxon>
        <taxon>Bacilli</taxon>
        <taxon>Bacillales</taxon>
        <taxon>Paenibacillaceae</taxon>
        <taxon>Paenibacillus</taxon>
    </lineage>
</organism>
<dbReference type="Gene3D" id="1.10.1790.10">
    <property type="entry name" value="PRD domain"/>
    <property type="match status" value="2"/>
</dbReference>
<protein>
    <submittedName>
        <fullName evidence="3">Antitermination protein BlgG</fullName>
    </submittedName>
</protein>
<accession>A0A0M9BMW3</accession>
<dbReference type="PROSITE" id="PS51372">
    <property type="entry name" value="PRD_2"/>
    <property type="match status" value="2"/>
</dbReference>
<dbReference type="InterPro" id="IPR004341">
    <property type="entry name" value="CAT_RNA-bd_dom"/>
</dbReference>
<dbReference type="InterPro" id="IPR036650">
    <property type="entry name" value="CAT_RNA-bd_dom_sf"/>
</dbReference>
<dbReference type="SMART" id="SM01061">
    <property type="entry name" value="CAT_RBD"/>
    <property type="match status" value="1"/>
</dbReference>
<evidence type="ECO:0000259" key="2">
    <source>
        <dbReference type="PROSITE" id="PS51372"/>
    </source>
</evidence>
<dbReference type="PATRIC" id="fig|1705561.3.peg.4510"/>
<gene>
    <name evidence="3" type="ORF">AMS66_21610</name>
</gene>
<comment type="caution">
    <text evidence="3">The sequence shown here is derived from an EMBL/GenBank/DDBJ whole genome shotgun (WGS) entry which is preliminary data.</text>
</comment>
<evidence type="ECO:0000313" key="3">
    <source>
        <dbReference type="EMBL" id="KOY14552.1"/>
    </source>
</evidence>
<dbReference type="GO" id="GO:0006355">
    <property type="term" value="P:regulation of DNA-templated transcription"/>
    <property type="evidence" value="ECO:0007669"/>
    <property type="project" value="InterPro"/>
</dbReference>
<dbReference type="Pfam" id="PF03123">
    <property type="entry name" value="CAT_RBD"/>
    <property type="match status" value="1"/>
</dbReference>
<dbReference type="GO" id="GO:0003723">
    <property type="term" value="F:RNA binding"/>
    <property type="evidence" value="ECO:0007669"/>
    <property type="project" value="InterPro"/>
</dbReference>
<keyword evidence="4" id="KW-1185">Reference proteome</keyword>
<proteinExistence type="predicted"/>
<dbReference type="EMBL" id="LITU01000070">
    <property type="protein sequence ID" value="KOY14552.1"/>
    <property type="molecule type" value="Genomic_DNA"/>
</dbReference>
<keyword evidence="1" id="KW-0677">Repeat</keyword>
<dbReference type="NCBIfam" id="NF046042">
    <property type="entry name" value="LicT"/>
    <property type="match status" value="1"/>
</dbReference>
<sequence>MKVVKVLNNSLLLTRDDQGKEVIVMGKGLGFKWKIGEQVDDAHIEKTFVLQNNKSAQAYVRIIENMPNSHVNAINKLIASAKERLALDEQIFFTLMDHLSFAIERWKKGVTLQNRMLWEIQKFHPVEFELGMEAVRMLNKELSIDLPEEEAGNIAFHFVNAQTHEQNMELTIQSVKMLKDIFNLIQYSFNIQLNKHSIHYTRLVTHLQFFIQRLQEGRISESSNDSIFQHMVNEHPLEYKCAETIKAYVKNMMDVTISNGELLYLMIHIARIVQEEQGQPTNDM</sequence>
<dbReference type="Gene3D" id="2.30.24.10">
    <property type="entry name" value="CAT RNA-binding domain"/>
    <property type="match status" value="1"/>
</dbReference>
<dbReference type="PANTHER" id="PTHR30185:SF15">
    <property type="entry name" value="CRYPTIC BETA-GLUCOSIDE BGL OPERON ANTITERMINATOR"/>
    <property type="match status" value="1"/>
</dbReference>
<feature type="domain" description="PRD" evidence="2">
    <location>
        <begin position="169"/>
        <end position="279"/>
    </location>
</feature>
<dbReference type="Proteomes" id="UP000037688">
    <property type="component" value="Unassembled WGS sequence"/>
</dbReference>
<dbReference type="InterPro" id="IPR036634">
    <property type="entry name" value="PRD_sf"/>
</dbReference>
<dbReference type="InterPro" id="IPR011608">
    <property type="entry name" value="PRD"/>
</dbReference>
<feature type="domain" description="PRD" evidence="2">
    <location>
        <begin position="65"/>
        <end position="168"/>
    </location>
</feature>
<dbReference type="SUPFAM" id="SSF63520">
    <property type="entry name" value="PTS-regulatory domain, PRD"/>
    <property type="match status" value="2"/>
</dbReference>
<dbReference type="PANTHER" id="PTHR30185">
    <property type="entry name" value="CRYPTIC BETA-GLUCOSIDE BGL OPERON ANTITERMINATOR"/>
    <property type="match status" value="1"/>
</dbReference>
<dbReference type="RefSeq" id="WP_053782743.1">
    <property type="nucleotide sequence ID" value="NZ_LITU01000070.1"/>
</dbReference>
<dbReference type="AlphaFoldDB" id="A0A0M9BMW3"/>
<dbReference type="Pfam" id="PF00874">
    <property type="entry name" value="PRD"/>
    <property type="match status" value="2"/>
</dbReference>
<evidence type="ECO:0000313" key="4">
    <source>
        <dbReference type="Proteomes" id="UP000037688"/>
    </source>
</evidence>
<reference evidence="3 4" key="1">
    <citation type="submission" date="2015-08" db="EMBL/GenBank/DDBJ databases">
        <title>Draft genome sequence of cellulolytic and xylanolytic Paenibacillus sp. A59, isolated from a decaying forest soil from Patagonia, Argentina.</title>
        <authorList>
            <person name="Ghio S."/>
            <person name="Caceres A.M."/>
            <person name="Talia P."/>
            <person name="Grasso D."/>
            <person name="Campos E."/>
        </authorList>
    </citation>
    <scope>NUCLEOTIDE SEQUENCE [LARGE SCALE GENOMIC DNA]</scope>
    <source>
        <strain evidence="3 4">A59</strain>
    </source>
</reference>
<dbReference type="InterPro" id="IPR050661">
    <property type="entry name" value="BglG_antiterminators"/>
</dbReference>
<name>A0A0M9BMW3_9BACL</name>